<accession>A0A0T5NR62</accession>
<dbReference type="EMBL" id="LAXJ01000023">
    <property type="protein sequence ID" value="KRS11119.1"/>
    <property type="molecule type" value="Genomic_DNA"/>
</dbReference>
<keyword evidence="2" id="KW-1185">Reference proteome</keyword>
<reference evidence="1 2" key="1">
    <citation type="submission" date="2015-04" db="EMBL/GenBank/DDBJ databases">
        <title>The draft genome sequence of Roseovarius sp.R12b.</title>
        <authorList>
            <person name="Li G."/>
            <person name="Lai Q."/>
            <person name="Shao Z."/>
            <person name="Yan P."/>
        </authorList>
    </citation>
    <scope>NUCLEOTIDE SEQUENCE [LARGE SCALE GENOMIC DNA]</scope>
    <source>
        <strain evidence="1 2">R12B</strain>
    </source>
</reference>
<comment type="caution">
    <text evidence="1">The sequence shown here is derived from an EMBL/GenBank/DDBJ whole genome shotgun (WGS) entry which is preliminary data.</text>
</comment>
<sequence>MRVKIDVSEEELDGDYGAVPGLIITCTRCRHSVEVFGTEKNSVKRGAVMLREECPFDEDNFYSA</sequence>
<gene>
    <name evidence="1" type="ORF">XM53_17870</name>
</gene>
<evidence type="ECO:0000313" key="2">
    <source>
        <dbReference type="Proteomes" id="UP000051295"/>
    </source>
</evidence>
<proteinExistence type="predicted"/>
<organism evidence="1 2">
    <name type="scientific">Roseovarius atlanticus</name>
    <dbReference type="NCBI Taxonomy" id="1641875"/>
    <lineage>
        <taxon>Bacteria</taxon>
        <taxon>Pseudomonadati</taxon>
        <taxon>Pseudomonadota</taxon>
        <taxon>Alphaproteobacteria</taxon>
        <taxon>Rhodobacterales</taxon>
        <taxon>Roseobacteraceae</taxon>
        <taxon>Roseovarius</taxon>
    </lineage>
</organism>
<dbReference type="PATRIC" id="fig|1641875.4.peg.2090"/>
<protein>
    <submittedName>
        <fullName evidence="1">Uncharacterized protein</fullName>
    </submittedName>
</protein>
<evidence type="ECO:0000313" key="1">
    <source>
        <dbReference type="EMBL" id="KRS11119.1"/>
    </source>
</evidence>
<dbReference type="Proteomes" id="UP000051295">
    <property type="component" value="Unassembled WGS sequence"/>
</dbReference>
<name>A0A0T5NR62_9RHOB</name>
<dbReference type="AlphaFoldDB" id="A0A0T5NR62"/>